<dbReference type="KEGG" id="aup:AsAng_0022600"/>
<dbReference type="AlphaFoldDB" id="A0A916DTK1"/>
<dbReference type="Proteomes" id="UP001060919">
    <property type="component" value="Chromosome"/>
</dbReference>
<organism evidence="1 2">
    <name type="scientific">Aureispira anguillae</name>
    <dbReference type="NCBI Taxonomy" id="2864201"/>
    <lineage>
        <taxon>Bacteria</taxon>
        <taxon>Pseudomonadati</taxon>
        <taxon>Bacteroidota</taxon>
        <taxon>Saprospiria</taxon>
        <taxon>Saprospirales</taxon>
        <taxon>Saprospiraceae</taxon>
        <taxon>Aureispira</taxon>
    </lineage>
</organism>
<name>A0A916DTK1_9BACT</name>
<dbReference type="EMBL" id="AP026867">
    <property type="protein sequence ID" value="BDS11546.1"/>
    <property type="molecule type" value="Genomic_DNA"/>
</dbReference>
<proteinExistence type="predicted"/>
<evidence type="ECO:0000313" key="1">
    <source>
        <dbReference type="EMBL" id="BDS11546.1"/>
    </source>
</evidence>
<gene>
    <name evidence="1" type="ORF">AsAng_0022600</name>
</gene>
<reference evidence="1" key="1">
    <citation type="submission" date="2022-09" db="EMBL/GenBank/DDBJ databases">
        <title>Aureispira anguillicida sp. nov., isolated from Leptocephalus of Japanese eel Anguilla japonica.</title>
        <authorList>
            <person name="Yuasa K."/>
            <person name="Mekata T."/>
            <person name="Ikunari K."/>
        </authorList>
    </citation>
    <scope>NUCLEOTIDE SEQUENCE</scope>
    <source>
        <strain evidence="1">EL160426</strain>
    </source>
</reference>
<protein>
    <submittedName>
        <fullName evidence="1">Uncharacterized protein</fullName>
    </submittedName>
</protein>
<sequence>MKRYIIPLILIFVSAINCLCQKTDTWLNIKIHCNTCTNKNCDTLIVKKTYNYASCMVKKDTIYSAKKDSQSLLSGLCNPIIHFYDFDYLVCSEHLVDSNKNWKAYKILQLNQHIYYRKTFQSKHLKLVKCYDQNYSLLSTDSILLHNGNKNKHSYFTSYYQNEENEVAQTKFWYYINGQLKKTERVTQTDSHNYKFVSEFTPKGEQKKIQYFQFEPTPYDKNKFEWILIEESTFRRINSELTIEKQKNRHIESESTIYLYKGENYSRRIEKTGCLIKTVINQKL</sequence>
<accession>A0A916DTK1</accession>
<evidence type="ECO:0000313" key="2">
    <source>
        <dbReference type="Proteomes" id="UP001060919"/>
    </source>
</evidence>
<keyword evidence="2" id="KW-1185">Reference proteome</keyword>